<feature type="transmembrane region" description="Helical" evidence="1">
    <location>
        <begin position="75"/>
        <end position="92"/>
    </location>
</feature>
<accession>A0AAV3SJ15</accession>
<reference evidence="2" key="2">
    <citation type="submission" date="2023-12" db="EMBL/GenBank/DDBJ databases">
        <authorList>
            <person name="Sun Q."/>
            <person name="Inoue M."/>
        </authorList>
    </citation>
    <scope>NUCLEOTIDE SEQUENCE</scope>
    <source>
        <strain evidence="2">JCM 12289</strain>
    </source>
</reference>
<proteinExistence type="predicted"/>
<keyword evidence="1" id="KW-0812">Transmembrane</keyword>
<name>A0AAV3SJ15_HALDO</name>
<reference evidence="2" key="1">
    <citation type="journal article" date="2014" name="Int. J. Syst. Evol. Microbiol.">
        <title>Complete genome sequence of Corynebacterium casei LMG S-19264T (=DSM 44701T), isolated from a smear-ripened cheese.</title>
        <authorList>
            <consortium name="US DOE Joint Genome Institute (JGI-PGF)"/>
            <person name="Walter F."/>
            <person name="Albersmeier A."/>
            <person name="Kalinowski J."/>
            <person name="Ruckert C."/>
        </authorList>
    </citation>
    <scope>NUCLEOTIDE SEQUENCE</scope>
    <source>
        <strain evidence="2">JCM 12289</strain>
    </source>
</reference>
<evidence type="ECO:0000256" key="1">
    <source>
        <dbReference type="SAM" id="Phobius"/>
    </source>
</evidence>
<gene>
    <name evidence="2" type="ORF">GCM10008985_28510</name>
</gene>
<evidence type="ECO:0000313" key="2">
    <source>
        <dbReference type="EMBL" id="GAA0469836.1"/>
    </source>
</evidence>
<comment type="caution">
    <text evidence="2">The sequence shown here is derived from an EMBL/GenBank/DDBJ whole genome shotgun (WGS) entry which is preliminary data.</text>
</comment>
<dbReference type="EMBL" id="BAAADN010000046">
    <property type="protein sequence ID" value="GAA0469836.1"/>
    <property type="molecule type" value="Genomic_DNA"/>
</dbReference>
<keyword evidence="1" id="KW-1133">Transmembrane helix</keyword>
<protein>
    <submittedName>
        <fullName evidence="2">Uncharacterized protein</fullName>
    </submittedName>
</protein>
<sequence length="113" mass="13115">MELRGYIEVAILVVVMWFVFQDIVQPVLIQIDPMFADQPVDRVRRGPQTPAQVAGIVTYAVGAFVYYSGRFMYKYSSLLYFANIASLFFLVIPNKLLPEKYYPRNFHPDDVKK</sequence>
<organism evidence="2 3">
    <name type="scientific">Halococcus dombrowskii</name>
    <dbReference type="NCBI Taxonomy" id="179637"/>
    <lineage>
        <taxon>Archaea</taxon>
        <taxon>Methanobacteriati</taxon>
        <taxon>Methanobacteriota</taxon>
        <taxon>Stenosarchaea group</taxon>
        <taxon>Halobacteria</taxon>
        <taxon>Halobacteriales</taxon>
        <taxon>Halococcaceae</taxon>
        <taxon>Halococcus</taxon>
    </lineage>
</organism>
<evidence type="ECO:0000313" key="3">
    <source>
        <dbReference type="Proteomes" id="UP001500962"/>
    </source>
</evidence>
<feature type="transmembrane region" description="Helical" evidence="1">
    <location>
        <begin position="6"/>
        <end position="29"/>
    </location>
</feature>
<keyword evidence="1" id="KW-0472">Membrane</keyword>
<feature type="transmembrane region" description="Helical" evidence="1">
    <location>
        <begin position="50"/>
        <end position="69"/>
    </location>
</feature>
<dbReference type="AlphaFoldDB" id="A0AAV3SJ15"/>
<dbReference type="Proteomes" id="UP001500962">
    <property type="component" value="Unassembled WGS sequence"/>
</dbReference>